<evidence type="ECO:0000313" key="6">
    <source>
        <dbReference type="Proteomes" id="UP000821837"/>
    </source>
</evidence>
<evidence type="ECO:0000256" key="2">
    <source>
        <dbReference type="ARBA" id="ARBA00022837"/>
    </source>
</evidence>
<keyword evidence="2" id="KW-0106">Calcium</keyword>
<dbReference type="PROSITE" id="PS00018">
    <property type="entry name" value="EF_HAND_1"/>
    <property type="match status" value="3"/>
</dbReference>
<feature type="domain" description="EF-hand" evidence="4">
    <location>
        <begin position="63"/>
        <end position="98"/>
    </location>
</feature>
<dbReference type="GO" id="GO:0016460">
    <property type="term" value="C:myosin II complex"/>
    <property type="evidence" value="ECO:0007669"/>
    <property type="project" value="TreeGrafter"/>
</dbReference>
<protein>
    <recommendedName>
        <fullName evidence="4">EF-hand domain-containing protein</fullName>
    </recommendedName>
</protein>
<dbReference type="Proteomes" id="UP000821837">
    <property type="component" value="Chromosome 3"/>
</dbReference>
<dbReference type="Gene3D" id="1.10.238.10">
    <property type="entry name" value="EF-hand"/>
    <property type="match status" value="2"/>
</dbReference>
<dbReference type="InterPro" id="IPR011992">
    <property type="entry name" value="EF-hand-dom_pair"/>
</dbReference>
<dbReference type="SUPFAM" id="SSF47473">
    <property type="entry name" value="EF-hand"/>
    <property type="match status" value="1"/>
</dbReference>
<reference evidence="5" key="2">
    <citation type="submission" date="2021-09" db="EMBL/GenBank/DDBJ databases">
        <authorList>
            <person name="Jia N."/>
            <person name="Wang J."/>
            <person name="Shi W."/>
            <person name="Du L."/>
            <person name="Sun Y."/>
            <person name="Zhan W."/>
            <person name="Jiang J."/>
            <person name="Wang Q."/>
            <person name="Zhang B."/>
            <person name="Ji P."/>
            <person name="Sakyi L.B."/>
            <person name="Cui X."/>
            <person name="Yuan T."/>
            <person name="Jiang B."/>
            <person name="Yang W."/>
            <person name="Lam T.T.-Y."/>
            <person name="Chang Q."/>
            <person name="Ding S."/>
            <person name="Wang X."/>
            <person name="Zhu J."/>
            <person name="Ruan X."/>
            <person name="Zhao L."/>
            <person name="Wei J."/>
            <person name="Que T."/>
            <person name="Du C."/>
            <person name="Cheng J."/>
            <person name="Dai P."/>
            <person name="Han X."/>
            <person name="Huang E."/>
            <person name="Gao Y."/>
            <person name="Liu J."/>
            <person name="Shao H."/>
            <person name="Ye R."/>
            <person name="Li L."/>
            <person name="Wei W."/>
            <person name="Wang X."/>
            <person name="Wang C."/>
            <person name="Huo Q."/>
            <person name="Li W."/>
            <person name="Guo W."/>
            <person name="Chen H."/>
            <person name="Chen S."/>
            <person name="Zhou L."/>
            <person name="Zhou L."/>
            <person name="Ni X."/>
            <person name="Tian J."/>
            <person name="Zhou Y."/>
            <person name="Sheng Y."/>
            <person name="Liu T."/>
            <person name="Pan Y."/>
            <person name="Xia L."/>
            <person name="Li J."/>
            <person name="Zhao F."/>
            <person name="Cao W."/>
        </authorList>
    </citation>
    <scope>NUCLEOTIDE SEQUENCE</scope>
    <source>
        <strain evidence="5">Rsan-2018</strain>
        <tissue evidence="5">Larvae</tissue>
    </source>
</reference>
<evidence type="ECO:0000259" key="4">
    <source>
        <dbReference type="PROSITE" id="PS50222"/>
    </source>
</evidence>
<dbReference type="SMART" id="SM00054">
    <property type="entry name" value="EFh"/>
    <property type="match status" value="4"/>
</dbReference>
<proteinExistence type="predicted"/>
<dbReference type="Pfam" id="PF13499">
    <property type="entry name" value="EF-hand_7"/>
    <property type="match status" value="2"/>
</dbReference>
<feature type="region of interest" description="Disordered" evidence="3">
    <location>
        <begin position="32"/>
        <end position="60"/>
    </location>
</feature>
<dbReference type="InterPro" id="IPR050230">
    <property type="entry name" value="CALM/Myosin/TropC-like"/>
</dbReference>
<dbReference type="VEuPathDB" id="VectorBase:RSAN_055100"/>
<comment type="caution">
    <text evidence="5">The sequence shown here is derived from an EMBL/GenBank/DDBJ whole genome shotgun (WGS) entry which is preliminary data.</text>
</comment>
<dbReference type="PANTHER" id="PTHR23048:SF59">
    <property type="entry name" value="EF-HAND SUPERFAMILY PROTEIN"/>
    <property type="match status" value="1"/>
</dbReference>
<dbReference type="GO" id="GO:0005509">
    <property type="term" value="F:calcium ion binding"/>
    <property type="evidence" value="ECO:0007669"/>
    <property type="project" value="InterPro"/>
</dbReference>
<dbReference type="InterPro" id="IPR018247">
    <property type="entry name" value="EF_Hand_1_Ca_BS"/>
</dbReference>
<keyword evidence="6" id="KW-1185">Reference proteome</keyword>
<dbReference type="InterPro" id="IPR002048">
    <property type="entry name" value="EF_hand_dom"/>
</dbReference>
<gene>
    <name evidence="5" type="ORF">HPB52_020535</name>
</gene>
<sequence length="200" mass="21687">MLNTDASTGAPAKGVRVRRALKRLFDDGISASVSNGPAPKIRRNDAAHGRGAADTGDLQSSEESLAVLREVFALFDKDGNGEISPDELGVVMRACGQNPTQAEIEEMIAKADTDGNGTISFPEFVAMMREPPTEETIRQAFMMIDKDGKGFITASDLRYVIMTDLGEQVTDEEIDEMLREADMDGDGQISYQEFVAVMST</sequence>
<dbReference type="CDD" id="cd00051">
    <property type="entry name" value="EFh"/>
    <property type="match status" value="2"/>
</dbReference>
<dbReference type="FunFam" id="1.10.238.10:FF:000178">
    <property type="entry name" value="Calmodulin-2 A"/>
    <property type="match status" value="1"/>
</dbReference>
<dbReference type="EMBL" id="JABSTV010001249">
    <property type="protein sequence ID" value="KAH7963312.1"/>
    <property type="molecule type" value="Genomic_DNA"/>
</dbReference>
<organism evidence="5 6">
    <name type="scientific">Rhipicephalus sanguineus</name>
    <name type="common">Brown dog tick</name>
    <name type="synonym">Ixodes sanguineus</name>
    <dbReference type="NCBI Taxonomy" id="34632"/>
    <lineage>
        <taxon>Eukaryota</taxon>
        <taxon>Metazoa</taxon>
        <taxon>Ecdysozoa</taxon>
        <taxon>Arthropoda</taxon>
        <taxon>Chelicerata</taxon>
        <taxon>Arachnida</taxon>
        <taxon>Acari</taxon>
        <taxon>Parasitiformes</taxon>
        <taxon>Ixodida</taxon>
        <taxon>Ixodoidea</taxon>
        <taxon>Ixodidae</taxon>
        <taxon>Rhipicephalinae</taxon>
        <taxon>Rhipicephalus</taxon>
        <taxon>Rhipicephalus</taxon>
    </lineage>
</organism>
<reference evidence="5" key="1">
    <citation type="journal article" date="2020" name="Cell">
        <title>Large-Scale Comparative Analyses of Tick Genomes Elucidate Their Genetic Diversity and Vector Capacities.</title>
        <authorList>
            <consortium name="Tick Genome and Microbiome Consortium (TIGMIC)"/>
            <person name="Jia N."/>
            <person name="Wang J."/>
            <person name="Shi W."/>
            <person name="Du L."/>
            <person name="Sun Y."/>
            <person name="Zhan W."/>
            <person name="Jiang J.F."/>
            <person name="Wang Q."/>
            <person name="Zhang B."/>
            <person name="Ji P."/>
            <person name="Bell-Sakyi L."/>
            <person name="Cui X.M."/>
            <person name="Yuan T.T."/>
            <person name="Jiang B.G."/>
            <person name="Yang W.F."/>
            <person name="Lam T.T."/>
            <person name="Chang Q.C."/>
            <person name="Ding S.J."/>
            <person name="Wang X.J."/>
            <person name="Zhu J.G."/>
            <person name="Ruan X.D."/>
            <person name="Zhao L."/>
            <person name="Wei J.T."/>
            <person name="Ye R.Z."/>
            <person name="Que T.C."/>
            <person name="Du C.H."/>
            <person name="Zhou Y.H."/>
            <person name="Cheng J.X."/>
            <person name="Dai P.F."/>
            <person name="Guo W.B."/>
            <person name="Han X.H."/>
            <person name="Huang E.J."/>
            <person name="Li L.F."/>
            <person name="Wei W."/>
            <person name="Gao Y.C."/>
            <person name="Liu J.Z."/>
            <person name="Shao H.Z."/>
            <person name="Wang X."/>
            <person name="Wang C.C."/>
            <person name="Yang T.C."/>
            <person name="Huo Q.B."/>
            <person name="Li W."/>
            <person name="Chen H.Y."/>
            <person name="Chen S.E."/>
            <person name="Zhou L.G."/>
            <person name="Ni X.B."/>
            <person name="Tian J.H."/>
            <person name="Sheng Y."/>
            <person name="Liu T."/>
            <person name="Pan Y.S."/>
            <person name="Xia L.Y."/>
            <person name="Li J."/>
            <person name="Zhao F."/>
            <person name="Cao W.C."/>
        </authorList>
    </citation>
    <scope>NUCLEOTIDE SEQUENCE</scope>
    <source>
        <strain evidence="5">Rsan-2018</strain>
    </source>
</reference>
<dbReference type="PROSITE" id="PS50222">
    <property type="entry name" value="EF_HAND_2"/>
    <property type="match status" value="4"/>
</dbReference>
<feature type="domain" description="EF-hand" evidence="4">
    <location>
        <begin position="169"/>
        <end position="200"/>
    </location>
</feature>
<feature type="domain" description="EF-hand" evidence="4">
    <location>
        <begin position="99"/>
        <end position="134"/>
    </location>
</feature>
<evidence type="ECO:0000256" key="3">
    <source>
        <dbReference type="SAM" id="MobiDB-lite"/>
    </source>
</evidence>
<feature type="domain" description="EF-hand" evidence="4">
    <location>
        <begin position="135"/>
        <end position="167"/>
    </location>
</feature>
<keyword evidence="1" id="KW-0677">Repeat</keyword>
<accession>A0A9D4T1X0</accession>
<dbReference type="PANTHER" id="PTHR23048">
    <property type="entry name" value="MYOSIN LIGHT CHAIN 1, 3"/>
    <property type="match status" value="1"/>
</dbReference>
<evidence type="ECO:0000256" key="1">
    <source>
        <dbReference type="ARBA" id="ARBA00022737"/>
    </source>
</evidence>
<name>A0A9D4T1X0_RHISA</name>
<dbReference type="AlphaFoldDB" id="A0A9D4T1X0"/>
<evidence type="ECO:0000313" key="5">
    <source>
        <dbReference type="EMBL" id="KAH7963312.1"/>
    </source>
</evidence>